<dbReference type="AlphaFoldDB" id="A0A1X6YL96"/>
<keyword evidence="5" id="KW-1185">Reference proteome</keyword>
<dbReference type="Proteomes" id="UP000240624">
    <property type="component" value="Unassembled WGS sequence"/>
</dbReference>
<feature type="chain" id="PRO_5044568131" description="PepSY domain-containing protein" evidence="1">
    <location>
        <begin position="27"/>
        <end position="91"/>
    </location>
</feature>
<evidence type="ECO:0000256" key="1">
    <source>
        <dbReference type="SAM" id="SignalP"/>
    </source>
</evidence>
<sequence>MKTLLLASGLFCAALTIPSLSMGQMAAQQIPTYFDGVISKLTENGYRDARLVDAEARRIVAFDATGSEVSMTIHPRNGSIETWDYVRLLDH</sequence>
<name>A0A1X6YL96_9RHOB</name>
<reference evidence="3 4" key="1">
    <citation type="submission" date="2017-03" db="EMBL/GenBank/DDBJ databases">
        <authorList>
            <person name="Afonso C.L."/>
            <person name="Miller P.J."/>
            <person name="Scott M.A."/>
            <person name="Spackman E."/>
            <person name="Goraichik I."/>
            <person name="Dimitrov K.M."/>
            <person name="Suarez D.L."/>
            <person name="Swayne D.E."/>
        </authorList>
    </citation>
    <scope>NUCLEOTIDE SEQUENCE [LARGE SCALE GENOMIC DNA]</scope>
    <source>
        <strain evidence="3 4">CECT 8367</strain>
    </source>
</reference>
<evidence type="ECO:0000313" key="5">
    <source>
        <dbReference type="Proteomes" id="UP000240624"/>
    </source>
</evidence>
<proteinExistence type="predicted"/>
<dbReference type="EMBL" id="PYGB01000001">
    <property type="protein sequence ID" value="PSK88458.1"/>
    <property type="molecule type" value="Genomic_DNA"/>
</dbReference>
<evidence type="ECO:0008006" key="6">
    <source>
        <dbReference type="Google" id="ProtNLM"/>
    </source>
</evidence>
<evidence type="ECO:0000313" key="4">
    <source>
        <dbReference type="Proteomes" id="UP000193495"/>
    </source>
</evidence>
<feature type="signal peptide" evidence="1">
    <location>
        <begin position="1"/>
        <end position="26"/>
    </location>
</feature>
<gene>
    <name evidence="2" type="ORF">CLV79_101295</name>
    <name evidence="3" type="ORF">LOS8367_00791</name>
</gene>
<organism evidence="3 4">
    <name type="scientific">Limimaricola soesokkakensis</name>
    <dbReference type="NCBI Taxonomy" id="1343159"/>
    <lineage>
        <taxon>Bacteria</taxon>
        <taxon>Pseudomonadati</taxon>
        <taxon>Pseudomonadota</taxon>
        <taxon>Alphaproteobacteria</taxon>
        <taxon>Rhodobacterales</taxon>
        <taxon>Paracoccaceae</taxon>
        <taxon>Limimaricola</taxon>
    </lineage>
</organism>
<dbReference type="EMBL" id="FWFY01000002">
    <property type="protein sequence ID" value="SLN24687.1"/>
    <property type="molecule type" value="Genomic_DNA"/>
</dbReference>
<keyword evidence="1" id="KW-0732">Signal</keyword>
<dbReference type="Proteomes" id="UP000193495">
    <property type="component" value="Unassembled WGS sequence"/>
</dbReference>
<evidence type="ECO:0000313" key="3">
    <source>
        <dbReference type="EMBL" id="SLN24687.1"/>
    </source>
</evidence>
<protein>
    <recommendedName>
        <fullName evidence="6">PepSY domain-containing protein</fullName>
    </recommendedName>
</protein>
<accession>A0A1X6YL96</accession>
<evidence type="ECO:0000313" key="2">
    <source>
        <dbReference type="EMBL" id="PSK88458.1"/>
    </source>
</evidence>
<dbReference type="RefSeq" id="WP_133056283.1">
    <property type="nucleotide sequence ID" value="NZ_FWFY01000002.1"/>
</dbReference>
<reference evidence="2 5" key="2">
    <citation type="submission" date="2018-03" db="EMBL/GenBank/DDBJ databases">
        <title>Genomic Encyclopedia of Archaeal and Bacterial Type Strains, Phase II (KMG-II): from individual species to whole genera.</title>
        <authorList>
            <person name="Goeker M."/>
        </authorList>
    </citation>
    <scope>NUCLEOTIDE SEQUENCE [LARGE SCALE GENOMIC DNA]</scope>
    <source>
        <strain evidence="2 5">DSM 29956</strain>
    </source>
</reference>
<dbReference type="OrthoDB" id="7872334at2"/>